<keyword evidence="7" id="KW-0539">Nucleus</keyword>
<evidence type="ECO:0000256" key="2">
    <source>
        <dbReference type="ARBA" id="ARBA00022527"/>
    </source>
</evidence>
<evidence type="ECO:0000313" key="12">
    <source>
        <dbReference type="EMBL" id="KAJ8660086.1"/>
    </source>
</evidence>
<dbReference type="InterPro" id="IPR050117">
    <property type="entry name" value="MAPK"/>
</dbReference>
<dbReference type="Gene3D" id="1.10.510.10">
    <property type="entry name" value="Transferase(Phosphotransferase) domain 1"/>
    <property type="match status" value="1"/>
</dbReference>
<dbReference type="Gene3D" id="3.30.200.20">
    <property type="entry name" value="Phosphorylase Kinase, domain 1"/>
    <property type="match status" value="1"/>
</dbReference>
<dbReference type="SUPFAM" id="SSF56112">
    <property type="entry name" value="Protein kinase-like (PK-like)"/>
    <property type="match status" value="1"/>
</dbReference>
<evidence type="ECO:0000256" key="8">
    <source>
        <dbReference type="PROSITE-ProRule" id="PRU10141"/>
    </source>
</evidence>
<dbReference type="AlphaFoldDB" id="A0AAD7V9J9"/>
<dbReference type="GO" id="GO:0004674">
    <property type="term" value="F:protein serine/threonine kinase activity"/>
    <property type="evidence" value="ECO:0007669"/>
    <property type="project" value="UniProtKB-KW"/>
</dbReference>
<feature type="binding site" evidence="8">
    <location>
        <position position="40"/>
    </location>
    <ligand>
        <name>ATP</name>
        <dbReference type="ChEBI" id="CHEBI:30616"/>
    </ligand>
</feature>
<evidence type="ECO:0000256" key="4">
    <source>
        <dbReference type="ARBA" id="ARBA00022741"/>
    </source>
</evidence>
<dbReference type="PANTHER" id="PTHR24055">
    <property type="entry name" value="MITOGEN-ACTIVATED PROTEIN KINASE"/>
    <property type="match status" value="1"/>
</dbReference>
<dbReference type="GeneID" id="83211728"/>
<dbReference type="PROSITE" id="PS00107">
    <property type="entry name" value="PROTEIN_KINASE_ATP"/>
    <property type="match status" value="1"/>
</dbReference>
<dbReference type="RefSeq" id="XP_058344999.1">
    <property type="nucleotide sequence ID" value="XM_058484374.1"/>
</dbReference>
<dbReference type="InterPro" id="IPR011009">
    <property type="entry name" value="Kinase-like_dom_sf"/>
</dbReference>
<feature type="region of interest" description="Disordered" evidence="10">
    <location>
        <begin position="253"/>
        <end position="275"/>
    </location>
</feature>
<proteinExistence type="inferred from homology"/>
<dbReference type="PROSITE" id="PS50011">
    <property type="entry name" value="PROTEIN_KINASE_DOM"/>
    <property type="match status" value="1"/>
</dbReference>
<dbReference type="InterPro" id="IPR008271">
    <property type="entry name" value="Ser/Thr_kinase_AS"/>
</dbReference>
<evidence type="ECO:0000256" key="9">
    <source>
        <dbReference type="RuleBase" id="RU000304"/>
    </source>
</evidence>
<evidence type="ECO:0000256" key="6">
    <source>
        <dbReference type="ARBA" id="ARBA00022840"/>
    </source>
</evidence>
<evidence type="ECO:0000256" key="5">
    <source>
        <dbReference type="ARBA" id="ARBA00022777"/>
    </source>
</evidence>
<keyword evidence="5" id="KW-0418">Kinase</keyword>
<sequence length="443" mass="51155">MPTPGSSRLEYEFLDKIGDGAFGQVYRAKHKRSCQVVAVKTVKHRSTDGVEEVTDYSLREYKTLRLLTRHPNIVQLHQSFIASTDELHLVMEYIDGGNLYQYIQHRRHIRIPLEHCEIRRLFRQIMQALAHIHSENIFHRDLKPENILITKTSDEYPIIKLADFGLARRIDSREPYTEYVSTRWYRAPEVLLRSQHYSAPVDLWAAGSIFAELMLLSPLFPGKSQIDQIHCICNILGSPGTRPFVRKANVRPERSSPGFARKSVSTSTIRPPPPLVSENQWREGVRLAQRIGFIFPNIAPKPLHTVIPSASPSMVDLLSKLLYYDPGRRLQASETLEHPFFQEDKRPRIYEQVERDPLKRARVDINAIDLLNIPRIPLELCPDGEEIYTPRRSDSGFHLDAVVHYDKQLSGWPTQGEVAVDQIHKPDEGDYTRLNGWHWLKVL</sequence>
<dbReference type="GO" id="GO:0005634">
    <property type="term" value="C:nucleus"/>
    <property type="evidence" value="ECO:0007669"/>
    <property type="project" value="UniProtKB-SubCell"/>
</dbReference>
<dbReference type="PROSITE" id="PS00108">
    <property type="entry name" value="PROTEIN_KINASE_ST"/>
    <property type="match status" value="1"/>
</dbReference>
<dbReference type="EMBL" id="JARTCD010000015">
    <property type="protein sequence ID" value="KAJ8660086.1"/>
    <property type="molecule type" value="Genomic_DNA"/>
</dbReference>
<dbReference type="GO" id="GO:0005524">
    <property type="term" value="F:ATP binding"/>
    <property type="evidence" value="ECO:0007669"/>
    <property type="project" value="UniProtKB-UniRule"/>
</dbReference>
<dbReference type="InterPro" id="IPR017441">
    <property type="entry name" value="Protein_kinase_ATP_BS"/>
</dbReference>
<dbReference type="Pfam" id="PF00069">
    <property type="entry name" value="Pkinase"/>
    <property type="match status" value="1"/>
</dbReference>
<evidence type="ECO:0000259" key="11">
    <source>
        <dbReference type="PROSITE" id="PS50011"/>
    </source>
</evidence>
<dbReference type="SMART" id="SM00220">
    <property type="entry name" value="S_TKc"/>
    <property type="match status" value="1"/>
</dbReference>
<dbReference type="FunFam" id="1.10.510.10:FF:000624">
    <property type="entry name" value="Mitogen-activated protein kinase"/>
    <property type="match status" value="1"/>
</dbReference>
<keyword evidence="4 8" id="KW-0547">Nucleotide-binding</keyword>
<comment type="similarity">
    <text evidence="9">Belongs to the protein kinase superfamily.</text>
</comment>
<feature type="domain" description="Protein kinase" evidence="11">
    <location>
        <begin position="11"/>
        <end position="341"/>
    </location>
</feature>
<reference evidence="12 13" key="1">
    <citation type="submission" date="2023-03" db="EMBL/GenBank/DDBJ databases">
        <title>Genome sequence of Lichtheimia ornata CBS 291.66.</title>
        <authorList>
            <person name="Mohabir J.T."/>
            <person name="Shea T.P."/>
            <person name="Kurbessoian T."/>
            <person name="Berby B."/>
            <person name="Fontaine J."/>
            <person name="Livny J."/>
            <person name="Gnirke A."/>
            <person name="Stajich J.E."/>
            <person name="Cuomo C.A."/>
        </authorList>
    </citation>
    <scope>NUCLEOTIDE SEQUENCE [LARGE SCALE GENOMIC DNA]</scope>
    <source>
        <strain evidence="12">CBS 291.66</strain>
    </source>
</reference>
<keyword evidence="13" id="KW-1185">Reference proteome</keyword>
<comment type="caution">
    <text evidence="12">The sequence shown here is derived from an EMBL/GenBank/DDBJ whole genome shotgun (WGS) entry which is preliminary data.</text>
</comment>
<dbReference type="InterPro" id="IPR000719">
    <property type="entry name" value="Prot_kinase_dom"/>
</dbReference>
<keyword evidence="6 8" id="KW-0067">ATP-binding</keyword>
<accession>A0AAD7V9J9</accession>
<organism evidence="12 13">
    <name type="scientific">Lichtheimia ornata</name>
    <dbReference type="NCBI Taxonomy" id="688661"/>
    <lineage>
        <taxon>Eukaryota</taxon>
        <taxon>Fungi</taxon>
        <taxon>Fungi incertae sedis</taxon>
        <taxon>Mucoromycota</taxon>
        <taxon>Mucoromycotina</taxon>
        <taxon>Mucoromycetes</taxon>
        <taxon>Mucorales</taxon>
        <taxon>Lichtheimiaceae</taxon>
        <taxon>Lichtheimia</taxon>
    </lineage>
</organism>
<keyword evidence="2 9" id="KW-0723">Serine/threonine-protein kinase</keyword>
<evidence type="ECO:0000256" key="3">
    <source>
        <dbReference type="ARBA" id="ARBA00022679"/>
    </source>
</evidence>
<gene>
    <name evidence="12" type="ORF">O0I10_004315</name>
</gene>
<keyword evidence="3" id="KW-0808">Transferase</keyword>
<evidence type="ECO:0000256" key="10">
    <source>
        <dbReference type="SAM" id="MobiDB-lite"/>
    </source>
</evidence>
<evidence type="ECO:0000256" key="7">
    <source>
        <dbReference type="ARBA" id="ARBA00023242"/>
    </source>
</evidence>
<name>A0AAD7V9J9_9FUNG</name>
<comment type="subcellular location">
    <subcellularLocation>
        <location evidence="1">Nucleus</location>
    </subcellularLocation>
</comment>
<evidence type="ECO:0000313" key="13">
    <source>
        <dbReference type="Proteomes" id="UP001234581"/>
    </source>
</evidence>
<protein>
    <recommendedName>
        <fullName evidence="11">Protein kinase domain-containing protein</fullName>
    </recommendedName>
</protein>
<evidence type="ECO:0000256" key="1">
    <source>
        <dbReference type="ARBA" id="ARBA00004123"/>
    </source>
</evidence>
<dbReference type="Proteomes" id="UP001234581">
    <property type="component" value="Unassembled WGS sequence"/>
</dbReference>